<dbReference type="EMBL" id="CYSC01000040">
    <property type="protein sequence ID" value="CUH73359.1"/>
    <property type="molecule type" value="Genomic_DNA"/>
</dbReference>
<keyword evidence="4" id="KW-1185">Reference proteome</keyword>
<reference evidence="2 4" key="1">
    <citation type="submission" date="2015-09" db="EMBL/GenBank/DDBJ databases">
        <authorList>
            <person name="Rodrigo-Torres L."/>
            <person name="Arahal D.R."/>
        </authorList>
    </citation>
    <scope>NUCLEOTIDE SEQUENCE [LARGE SCALE GENOMIC DNA]</scope>
    <source>
        <strain evidence="2 4">CECT 5118</strain>
    </source>
</reference>
<name>A0A0P1FWN2_9RHOB</name>
<accession>A0A0P1FWN2</accession>
<evidence type="ECO:0000313" key="5">
    <source>
        <dbReference type="Proteomes" id="UP000051887"/>
    </source>
</evidence>
<evidence type="ECO:0000259" key="1">
    <source>
        <dbReference type="Pfam" id="PF09350"/>
    </source>
</evidence>
<evidence type="ECO:0000313" key="2">
    <source>
        <dbReference type="EMBL" id="CUH68136.1"/>
    </source>
</evidence>
<evidence type="ECO:0000313" key="3">
    <source>
        <dbReference type="EMBL" id="CUH73359.1"/>
    </source>
</evidence>
<organism evidence="3 5">
    <name type="scientific">Thalassovita autumnalis</name>
    <dbReference type="NCBI Taxonomy" id="2072972"/>
    <lineage>
        <taxon>Bacteria</taxon>
        <taxon>Pseudomonadati</taxon>
        <taxon>Pseudomonadota</taxon>
        <taxon>Alphaproteobacteria</taxon>
        <taxon>Rhodobacterales</taxon>
        <taxon>Roseobacteraceae</taxon>
        <taxon>Thalassovita</taxon>
    </lineage>
</organism>
<dbReference type="Proteomes" id="UP000051086">
    <property type="component" value="Unassembled WGS sequence"/>
</dbReference>
<dbReference type="Pfam" id="PF09350">
    <property type="entry name" value="DJC28_CD"/>
    <property type="match status" value="1"/>
</dbReference>
<feature type="domain" description="DnaJ homologue subfamily C member 28 conserved" evidence="1">
    <location>
        <begin position="7"/>
        <end position="72"/>
    </location>
</feature>
<sequence length="109" mass="12009">MRAFRELIERQILKAKAEGKLDGLEGEGEPLPEHPEASVVDPAMAAGVRIMAEAGAVPEEFGLKELLAAARKEWQTASGEAEKKAIMAKIADLEMRYNIARDARRKFMS</sequence>
<dbReference type="OrthoDB" id="8448455at2"/>
<dbReference type="AlphaFoldDB" id="A0A0P1FWN2"/>
<proteinExistence type="predicted"/>
<dbReference type="InterPro" id="IPR018961">
    <property type="entry name" value="DnaJ_homolog_subfam-C_membr-28"/>
</dbReference>
<dbReference type="RefSeq" id="WP_058244515.1">
    <property type="nucleotide sequence ID" value="NZ_CYSB01000030.1"/>
</dbReference>
<reference evidence="3 5" key="2">
    <citation type="submission" date="2015-09" db="EMBL/GenBank/DDBJ databases">
        <authorList>
            <consortium name="Swine Surveillance"/>
        </authorList>
    </citation>
    <scope>NUCLEOTIDE SEQUENCE [LARGE SCALE GENOMIC DNA]</scope>
    <source>
        <strain evidence="3 5">5120</strain>
    </source>
</reference>
<gene>
    <name evidence="2" type="ORF">TL5118_02489</name>
    <name evidence="3" type="ORF">TL5120_03167</name>
</gene>
<protein>
    <recommendedName>
        <fullName evidence="1">DnaJ homologue subfamily C member 28 conserved domain-containing protein</fullName>
    </recommendedName>
</protein>
<evidence type="ECO:0000313" key="4">
    <source>
        <dbReference type="Proteomes" id="UP000051086"/>
    </source>
</evidence>
<dbReference type="EMBL" id="CYSB01000030">
    <property type="protein sequence ID" value="CUH68136.1"/>
    <property type="molecule type" value="Genomic_DNA"/>
</dbReference>
<dbReference type="Proteomes" id="UP000051887">
    <property type="component" value="Unassembled WGS sequence"/>
</dbReference>